<dbReference type="PANTHER" id="PTHR33376">
    <property type="match status" value="1"/>
</dbReference>
<accession>X0U807</accession>
<dbReference type="InterPro" id="IPR038404">
    <property type="entry name" value="TRAP_DctP_sf"/>
</dbReference>
<evidence type="ECO:0000256" key="1">
    <source>
        <dbReference type="ARBA" id="ARBA00022729"/>
    </source>
</evidence>
<dbReference type="GO" id="GO:0055085">
    <property type="term" value="P:transmembrane transport"/>
    <property type="evidence" value="ECO:0007669"/>
    <property type="project" value="InterPro"/>
</dbReference>
<feature type="non-terminal residue" evidence="2">
    <location>
        <position position="246"/>
    </location>
</feature>
<dbReference type="InterPro" id="IPR018389">
    <property type="entry name" value="DctP_fam"/>
</dbReference>
<keyword evidence="1" id="KW-0732">Signal</keyword>
<dbReference type="AlphaFoldDB" id="X0U807"/>
<sequence>MATFFVSPDDIRQIYTEKWGSAITKATNGRIKFRYFPAGQLVKAKEISDALNAGIIDATTWFVYGYTAEDYPFLSLTSQWPLAFPNTLEAHQGVTRDVYELIVGPLKQHNIKYCWGMVPSYGGEWFCSEPWDPKDLTRNFKNKKWRVGGGLTIPTRALLKYLGAQQVAMSAPEIYEAAQRGLIYGCSQGFSQYAHTHIYEVFPHMLELNVTWNTIGGLPCVIRLDLFNSFPKDIQRQIMDASREIE</sequence>
<proteinExistence type="predicted"/>
<gene>
    <name evidence="2" type="ORF">S01H1_39889</name>
</gene>
<organism evidence="2">
    <name type="scientific">marine sediment metagenome</name>
    <dbReference type="NCBI Taxonomy" id="412755"/>
    <lineage>
        <taxon>unclassified sequences</taxon>
        <taxon>metagenomes</taxon>
        <taxon>ecological metagenomes</taxon>
    </lineage>
</organism>
<dbReference type="PANTHER" id="PTHR33376:SF15">
    <property type="entry name" value="BLL6794 PROTEIN"/>
    <property type="match status" value="1"/>
</dbReference>
<evidence type="ECO:0000313" key="2">
    <source>
        <dbReference type="EMBL" id="GAG01695.1"/>
    </source>
</evidence>
<reference evidence="2" key="1">
    <citation type="journal article" date="2014" name="Front. Microbiol.">
        <title>High frequency of phylogenetically diverse reductive dehalogenase-homologous genes in deep subseafloor sedimentary metagenomes.</title>
        <authorList>
            <person name="Kawai M."/>
            <person name="Futagami T."/>
            <person name="Toyoda A."/>
            <person name="Takaki Y."/>
            <person name="Nishi S."/>
            <person name="Hori S."/>
            <person name="Arai W."/>
            <person name="Tsubouchi T."/>
            <person name="Morono Y."/>
            <person name="Uchiyama I."/>
            <person name="Ito T."/>
            <person name="Fujiyama A."/>
            <person name="Inagaki F."/>
            <person name="Takami H."/>
        </authorList>
    </citation>
    <scope>NUCLEOTIDE SEQUENCE</scope>
    <source>
        <strain evidence="2">Expedition CK06-06</strain>
    </source>
</reference>
<comment type="caution">
    <text evidence="2">The sequence shown here is derived from an EMBL/GenBank/DDBJ whole genome shotgun (WGS) entry which is preliminary data.</text>
</comment>
<dbReference type="Gene3D" id="3.40.190.170">
    <property type="entry name" value="Bacterial extracellular solute-binding protein, family 7"/>
    <property type="match status" value="1"/>
</dbReference>
<protein>
    <submittedName>
        <fullName evidence="2">Uncharacterized protein</fullName>
    </submittedName>
</protein>
<dbReference type="Pfam" id="PF03480">
    <property type="entry name" value="DctP"/>
    <property type="match status" value="1"/>
</dbReference>
<name>X0U807_9ZZZZ</name>
<dbReference type="EMBL" id="BARS01025217">
    <property type="protein sequence ID" value="GAG01695.1"/>
    <property type="molecule type" value="Genomic_DNA"/>
</dbReference>